<dbReference type="InParanoid" id="A0A6J3QG14"/>
<evidence type="ECO:0000256" key="1">
    <source>
        <dbReference type="SAM" id="MobiDB-lite"/>
    </source>
</evidence>
<dbReference type="AlphaFoldDB" id="A0A6J3QG14"/>
<dbReference type="Pfam" id="PF15358">
    <property type="entry name" value="TSKS"/>
    <property type="match status" value="1"/>
</dbReference>
<accession>A0A6J3QG14</accession>
<dbReference type="FunCoup" id="A0A6J3QG14">
    <property type="interactions" value="134"/>
</dbReference>
<evidence type="ECO:0000313" key="3">
    <source>
        <dbReference type="RefSeq" id="XP_033701152.1"/>
    </source>
</evidence>
<keyword evidence="2" id="KW-1185">Reference proteome</keyword>
<evidence type="ECO:0000313" key="2">
    <source>
        <dbReference type="Proteomes" id="UP000245320"/>
    </source>
</evidence>
<dbReference type="GO" id="GO:0016301">
    <property type="term" value="F:kinase activity"/>
    <property type="evidence" value="ECO:0007669"/>
    <property type="project" value="UniProtKB-KW"/>
</dbReference>
<dbReference type="GO" id="GO:0005814">
    <property type="term" value="C:centriole"/>
    <property type="evidence" value="ECO:0007669"/>
    <property type="project" value="TreeGrafter"/>
</dbReference>
<dbReference type="PANTHER" id="PTHR14351:SF1">
    <property type="entry name" value="TESTIS-SPECIFIC SERINE KINASE SUBSTRATE"/>
    <property type="match status" value="1"/>
</dbReference>
<feature type="region of interest" description="Disordered" evidence="1">
    <location>
        <begin position="554"/>
        <end position="580"/>
    </location>
</feature>
<feature type="compositionally biased region" description="Low complexity" evidence="1">
    <location>
        <begin position="568"/>
        <end position="580"/>
    </location>
</feature>
<feature type="compositionally biased region" description="Gly residues" evidence="1">
    <location>
        <begin position="287"/>
        <end position="297"/>
    </location>
</feature>
<dbReference type="RefSeq" id="XP_033701152.1">
    <property type="nucleotide sequence ID" value="XM_033845261.1"/>
</dbReference>
<dbReference type="CTD" id="60385"/>
<sequence length="580" mass="63357">MASVVVKTIWQSKEIHEAGDPPAGVESRSQLVPEAPGGVTSPVKGISKKKKAVSFHGVEPRMSYEPMHCCLNLKRSSACTNVSLLNLATMELTDSSGTDSTVEDSSLMALPVPIPPWAPDDPDITEILSWVNSGLVHAKDSITSLKEKTTRVNQHVHTLQSECSVLSENLERRRQEAEELEGYCSRLKGPCPGVLTQENCRKVTRSVEDAEIKTNVLKQNSALLEEKLRYLQMQNETPRRQEAELQGLEQKLEAGLSRHGLGLATQPPGCSSPPGSPDGSPRRRGLAPGGWGMGPRAGEGPIVSEQELQKVSAYVEELRREVSSLTARWHQEEGAVQEALRLLGGLGGRIDSFLGQWERAQREQAQAARGLQELRGRTEELCTMVERSAVSVASLRSELEALSPVKPILEELGRHFQSSRRGSDLSMNLDRAPQGSCARCASQGQQLSTEFLQQLLERALTPLVDEVKQKGLVPACPSCQRLHKKILELERQALAKHVRAEALSSTLRLAQDEALRAKNLLLTDKMKPEEKVAALDYLHLKMCSLHDQLSNLPLEGSMGTMGGGNDGGTPPKRGGPTPEQ</sequence>
<feature type="region of interest" description="Disordered" evidence="1">
    <location>
        <begin position="17"/>
        <end position="43"/>
    </location>
</feature>
<feature type="region of interest" description="Disordered" evidence="1">
    <location>
        <begin position="260"/>
        <end position="302"/>
    </location>
</feature>
<dbReference type="Proteomes" id="UP000245320">
    <property type="component" value="Chromosome 19"/>
</dbReference>
<gene>
    <name evidence="3" type="primary">TSKS</name>
</gene>
<reference evidence="3" key="1">
    <citation type="submission" date="2025-08" db="UniProtKB">
        <authorList>
            <consortium name="RefSeq"/>
        </authorList>
    </citation>
    <scope>IDENTIFICATION</scope>
    <source>
        <tissue evidence="3">Spleen</tissue>
    </source>
</reference>
<dbReference type="OrthoDB" id="9424665at2759"/>
<dbReference type="InterPro" id="IPR028214">
    <property type="entry name" value="TSKS"/>
</dbReference>
<dbReference type="GO" id="GO:0019901">
    <property type="term" value="F:protein kinase binding"/>
    <property type="evidence" value="ECO:0007669"/>
    <property type="project" value="TreeGrafter"/>
</dbReference>
<organism evidence="2 3">
    <name type="scientific">Tursiops truncatus</name>
    <name type="common">Atlantic bottle-nosed dolphin</name>
    <name type="synonym">Delphinus truncatus</name>
    <dbReference type="NCBI Taxonomy" id="9739"/>
    <lineage>
        <taxon>Eukaryota</taxon>
        <taxon>Metazoa</taxon>
        <taxon>Chordata</taxon>
        <taxon>Craniata</taxon>
        <taxon>Vertebrata</taxon>
        <taxon>Euteleostomi</taxon>
        <taxon>Mammalia</taxon>
        <taxon>Eutheria</taxon>
        <taxon>Laurasiatheria</taxon>
        <taxon>Artiodactyla</taxon>
        <taxon>Whippomorpha</taxon>
        <taxon>Cetacea</taxon>
        <taxon>Odontoceti</taxon>
        <taxon>Delphinidae</taxon>
        <taxon>Tursiops</taxon>
    </lineage>
</organism>
<keyword evidence="3" id="KW-0808">Transferase</keyword>
<protein>
    <submittedName>
        <fullName evidence="3">Testis-specific serine kinase substrate</fullName>
    </submittedName>
</protein>
<name>A0A6J3QG14_TURTR</name>
<proteinExistence type="predicted"/>
<dbReference type="PANTHER" id="PTHR14351">
    <property type="entry name" value="TESTIS-SPECIFIC SERINE KINASE SUBSTRATE"/>
    <property type="match status" value="1"/>
</dbReference>
<keyword evidence="3" id="KW-0418">Kinase</keyword>